<accession>A0A172JIC4</accession>
<evidence type="ECO:0000313" key="2">
    <source>
        <dbReference type="Proteomes" id="UP000202618"/>
    </source>
</evidence>
<name>A0A172JIC4_BPPB1</name>
<dbReference type="RefSeq" id="YP_009283121.1">
    <property type="nucleotide sequence ID" value="NC_031039.1"/>
</dbReference>
<sequence length="296" mass="34729">MEFLNDSIMTTDILEAEMNFNNIYHELLSEEISLFLNEDDPIDHNPNPTDYKMRIKEVANKLLQAIIDIWIAFISRIKDVVNKIIIHMKLADKFMDQNRKYLQEFEKTNMYFSDKKIKVSPLLFDHRRFDTVMNAVRSVKIVSDDIMKVKIRPEDISKDTIQKELSMKLSNAKKEINKMIVEKEEVTPNKDLYEKSKLFLLKGYDSLVAEFSKMYKTTDSIIRTSKNNFISKFNVDTSTRDGKLAVNGYIEISRMCVSTVIECYSRMLSLLNQLYTDSFTVCRMTVAEVKKRRNND</sequence>
<organism evidence="1 2">
    <name type="scientific">Bacillus phage AR9</name>
    <dbReference type="NCBI Taxonomy" id="1815509"/>
    <lineage>
        <taxon>Viruses</taxon>
        <taxon>Duplodnaviria</taxon>
        <taxon>Heunggongvirae</taxon>
        <taxon>Uroviricota</taxon>
        <taxon>Caudoviricetes</taxon>
        <taxon>Takahashivirus</taxon>
        <taxon>Bacillus phage PBS1</taxon>
    </lineage>
</organism>
<protein>
    <submittedName>
        <fullName evidence="1">Uncharacterized protein</fullName>
    </submittedName>
</protein>
<reference evidence="1 2" key="1">
    <citation type="journal article" date="2016" name="Virology">
        <title>The genome of AR9, a giant transducing Bacillus phage encoding two multisubunit RNA polymerases.</title>
        <authorList>
            <person name="Lavysh D."/>
            <person name="Sokolova M."/>
            <person name="Minakhin L."/>
            <person name="Yakunina M."/>
            <person name="Artamonova T."/>
            <person name="Kozyavkin S."/>
            <person name="Makarova K.S."/>
            <person name="Koonin E.V."/>
            <person name="Severinov K."/>
        </authorList>
    </citation>
    <scope>NUCLEOTIDE SEQUENCE [LARGE SCALE GENOMIC DNA]</scope>
</reference>
<evidence type="ECO:0000313" key="1">
    <source>
        <dbReference type="EMBL" id="AMS01301.1"/>
    </source>
</evidence>
<proteinExistence type="predicted"/>
<dbReference type="Proteomes" id="UP000202618">
    <property type="component" value="Segment"/>
</dbReference>
<gene>
    <name evidence="1" type="ORF">AR9_g217</name>
</gene>
<dbReference type="KEGG" id="vg:29058935"/>
<dbReference type="GeneID" id="29058935"/>
<dbReference type="EMBL" id="KU878088">
    <property type="protein sequence ID" value="AMS01301.1"/>
    <property type="molecule type" value="Genomic_DNA"/>
</dbReference>